<reference evidence="1 2" key="1">
    <citation type="journal article" date="2015" name="Nat. Commun.">
        <title>Outbred genome sequencing and CRISPR/Cas9 gene editing in butterflies.</title>
        <authorList>
            <person name="Li X."/>
            <person name="Fan D."/>
            <person name="Zhang W."/>
            <person name="Liu G."/>
            <person name="Zhang L."/>
            <person name="Zhao L."/>
            <person name="Fang X."/>
            <person name="Chen L."/>
            <person name="Dong Y."/>
            <person name="Chen Y."/>
            <person name="Ding Y."/>
            <person name="Zhao R."/>
            <person name="Feng M."/>
            <person name="Zhu Y."/>
            <person name="Feng Y."/>
            <person name="Jiang X."/>
            <person name="Zhu D."/>
            <person name="Xiang H."/>
            <person name="Feng X."/>
            <person name="Li S."/>
            <person name="Wang J."/>
            <person name="Zhang G."/>
            <person name="Kronforst M.R."/>
            <person name="Wang W."/>
        </authorList>
    </citation>
    <scope>NUCLEOTIDE SEQUENCE [LARGE SCALE GENOMIC DNA]</scope>
    <source>
        <strain evidence="1">Ya'a_city_454_Pm</strain>
        <tissue evidence="1">Whole body</tissue>
    </source>
</reference>
<evidence type="ECO:0000313" key="2">
    <source>
        <dbReference type="Proteomes" id="UP000053240"/>
    </source>
</evidence>
<proteinExistence type="predicted"/>
<dbReference type="AlphaFoldDB" id="A0A194R7V3"/>
<dbReference type="EMBL" id="KQ460855">
    <property type="protein sequence ID" value="KPJ11951.1"/>
    <property type="molecule type" value="Genomic_DNA"/>
</dbReference>
<evidence type="ECO:0000313" key="1">
    <source>
        <dbReference type="EMBL" id="KPJ11951.1"/>
    </source>
</evidence>
<dbReference type="STRING" id="76193.A0A194R7V3"/>
<protein>
    <submittedName>
        <fullName evidence="1">Uncharacterized protein</fullName>
    </submittedName>
</protein>
<name>A0A194R7V3_PAPMA</name>
<keyword evidence="2" id="KW-1185">Reference proteome</keyword>
<accession>A0A194R7V3</accession>
<sequence>MGGCLTRGCILIADAMKGGVLSMLAENRPLKKWLTYMHAPDIQKAVDTSQSTSSNTDEACRVGGVSEVGGASEVGEVATATLINLESPVAGESEAQREAEDQLDSIEASDQWNSARMHMSTVSAVTDMECSVGRCVGAELELAQEAAP</sequence>
<dbReference type="Proteomes" id="UP000053240">
    <property type="component" value="Unassembled WGS sequence"/>
</dbReference>
<gene>
    <name evidence="1" type="ORF">RR48_09888</name>
</gene>
<dbReference type="InParanoid" id="A0A194R7V3"/>
<organism evidence="1 2">
    <name type="scientific">Papilio machaon</name>
    <name type="common">Old World swallowtail butterfly</name>
    <dbReference type="NCBI Taxonomy" id="76193"/>
    <lineage>
        <taxon>Eukaryota</taxon>
        <taxon>Metazoa</taxon>
        <taxon>Ecdysozoa</taxon>
        <taxon>Arthropoda</taxon>
        <taxon>Hexapoda</taxon>
        <taxon>Insecta</taxon>
        <taxon>Pterygota</taxon>
        <taxon>Neoptera</taxon>
        <taxon>Endopterygota</taxon>
        <taxon>Lepidoptera</taxon>
        <taxon>Glossata</taxon>
        <taxon>Ditrysia</taxon>
        <taxon>Papilionoidea</taxon>
        <taxon>Papilionidae</taxon>
        <taxon>Papilioninae</taxon>
        <taxon>Papilio</taxon>
    </lineage>
</organism>